<dbReference type="Proteomes" id="UP001164420">
    <property type="component" value="Unassembled WGS sequence"/>
</dbReference>
<evidence type="ECO:0000256" key="6">
    <source>
        <dbReference type="SAM" id="Phobius"/>
    </source>
</evidence>
<evidence type="ECO:0000256" key="2">
    <source>
        <dbReference type="ARBA" id="ARBA00022475"/>
    </source>
</evidence>
<feature type="transmembrane region" description="Helical" evidence="6">
    <location>
        <begin position="291"/>
        <end position="313"/>
    </location>
</feature>
<feature type="transmembrane region" description="Helical" evidence="6">
    <location>
        <begin position="390"/>
        <end position="410"/>
    </location>
</feature>
<name>A0ABT2L634_9RALS</name>
<dbReference type="RefSeq" id="WP_252693341.1">
    <property type="nucleotide sequence ID" value="NZ_JAMXHU010000003.1"/>
</dbReference>
<evidence type="ECO:0000256" key="1">
    <source>
        <dbReference type="ARBA" id="ARBA00004651"/>
    </source>
</evidence>
<feature type="transmembrane region" description="Helical" evidence="6">
    <location>
        <begin position="361"/>
        <end position="384"/>
    </location>
</feature>
<keyword evidence="5 6" id="KW-0472">Membrane</keyword>
<protein>
    <submittedName>
        <fullName evidence="7">O-antigen translocase</fullName>
    </submittedName>
</protein>
<feature type="transmembrane region" description="Helical" evidence="6">
    <location>
        <begin position="257"/>
        <end position="279"/>
    </location>
</feature>
<feature type="transmembrane region" description="Helical" evidence="6">
    <location>
        <begin position="216"/>
        <end position="237"/>
    </location>
</feature>
<organism evidence="7 8">
    <name type="scientific">Ralstonia mojiangensis</name>
    <dbReference type="NCBI Taxonomy" id="2953895"/>
    <lineage>
        <taxon>Bacteria</taxon>
        <taxon>Pseudomonadati</taxon>
        <taxon>Pseudomonadota</taxon>
        <taxon>Betaproteobacteria</taxon>
        <taxon>Burkholderiales</taxon>
        <taxon>Burkholderiaceae</taxon>
        <taxon>Ralstonia</taxon>
    </lineage>
</organism>
<keyword evidence="4 6" id="KW-1133">Transmembrane helix</keyword>
<feature type="transmembrane region" description="Helical" evidence="6">
    <location>
        <begin position="172"/>
        <end position="196"/>
    </location>
</feature>
<accession>A0ABT2L634</accession>
<comment type="caution">
    <text evidence="7">The sequence shown here is derived from an EMBL/GenBank/DDBJ whole genome shotgun (WGS) entry which is preliminary data.</text>
</comment>
<keyword evidence="8" id="KW-1185">Reference proteome</keyword>
<dbReference type="CDD" id="cd13125">
    <property type="entry name" value="MATE_like_10"/>
    <property type="match status" value="1"/>
</dbReference>
<feature type="transmembrane region" description="Helical" evidence="6">
    <location>
        <begin position="333"/>
        <end position="354"/>
    </location>
</feature>
<feature type="transmembrane region" description="Helical" evidence="6">
    <location>
        <begin position="147"/>
        <end position="166"/>
    </location>
</feature>
<comment type="subcellular location">
    <subcellularLocation>
        <location evidence="1">Cell membrane</location>
        <topology evidence="1">Multi-pass membrane protein</topology>
    </subcellularLocation>
</comment>
<dbReference type="PANTHER" id="PTHR30250:SF30">
    <property type="entry name" value="LIPID III FLIPPASE"/>
    <property type="match status" value="1"/>
</dbReference>
<keyword evidence="3 6" id="KW-0812">Transmembrane</keyword>
<feature type="transmembrane region" description="Helical" evidence="6">
    <location>
        <begin position="84"/>
        <end position="109"/>
    </location>
</feature>
<feature type="transmembrane region" description="Helical" evidence="6">
    <location>
        <begin position="115"/>
        <end position="135"/>
    </location>
</feature>
<dbReference type="InterPro" id="IPR002797">
    <property type="entry name" value="Polysacc_synth"/>
</dbReference>
<evidence type="ECO:0000256" key="5">
    <source>
        <dbReference type="ARBA" id="ARBA00023136"/>
    </source>
</evidence>
<feature type="transmembrane region" description="Helical" evidence="6">
    <location>
        <begin position="30"/>
        <end position="63"/>
    </location>
</feature>
<evidence type="ECO:0000313" key="7">
    <source>
        <dbReference type="EMBL" id="MCT7310118.1"/>
    </source>
</evidence>
<evidence type="ECO:0000256" key="3">
    <source>
        <dbReference type="ARBA" id="ARBA00022692"/>
    </source>
</evidence>
<dbReference type="InterPro" id="IPR044550">
    <property type="entry name" value="WzxE"/>
</dbReference>
<dbReference type="EMBL" id="JAOCQI010000001">
    <property type="protein sequence ID" value="MCT7310118.1"/>
    <property type="molecule type" value="Genomic_DNA"/>
</dbReference>
<evidence type="ECO:0000256" key="4">
    <source>
        <dbReference type="ARBA" id="ARBA00022989"/>
    </source>
</evidence>
<proteinExistence type="predicted"/>
<dbReference type="InterPro" id="IPR050833">
    <property type="entry name" value="Poly_Biosynth_Transport"/>
</dbReference>
<sequence length="415" mass="45427">MRTAYSALLTGCAQLSKVLAGFVLLKMIAYYLGAAGLGALGNFMSLTTIVSMLAGGGVTNGVIKYVAEYKGAKKKLSEFVNSAVVYSCIASLVIMILGMSFSGVISQVIFGSPELRWIIILSALFQFCFAFANLVTGVATGLGEVRAVAKIQIVGNVIGLPIAYLLLRLFGIVGAAIGILVVLGAQFLPAYVAFYLSRFKIAWIRLDAAKPHVRSLLLYTVMIATSVIAFPVIEIAIRDRLIRYAGYHSTGIWQGAVKLSSAYLNFFSIFLAYYFVPLVSAVKDKGEVAKYAWRALVVISLLFVGGAAVFYFFRDFFISLLLSSNFSDLRDFIVFQLIGDFFKAGAYVFGYIAVAKAAAKLYIVAEIVQSVGFFGLAILFGMYLQPLQSVFLAYMVNYMIYFFVAVLVFVRWRKD</sequence>
<dbReference type="Pfam" id="PF01943">
    <property type="entry name" value="Polysacc_synt"/>
    <property type="match status" value="1"/>
</dbReference>
<evidence type="ECO:0000313" key="8">
    <source>
        <dbReference type="Proteomes" id="UP001164420"/>
    </source>
</evidence>
<keyword evidence="2" id="KW-1003">Cell membrane</keyword>
<gene>
    <name evidence="7" type="ORF">N5J06_04130</name>
</gene>
<reference evidence="7 8" key="1">
    <citation type="journal article" date="2023" name="Front. Microbiol.">
        <title>Ralstonia chuxiongensis sp. nov., Ralstonia mojiangensis sp. nov., and Ralstonia soli sp. nov., isolated from tobacco fields, are three novel species in the family Burkholderiaceae.</title>
        <authorList>
            <person name="Lu C.H."/>
            <person name="Zhang Y.Y."/>
            <person name="Jiang N."/>
            <person name="Chen W."/>
            <person name="Shao X."/>
            <person name="Zhao Z.M."/>
            <person name="Lu W.L."/>
            <person name="Hu X."/>
            <person name="Xi Y.X."/>
            <person name="Zou S.Y."/>
            <person name="Wei Q.J."/>
            <person name="Lin Z.L."/>
            <person name="Gong L."/>
            <person name="Gai X.T."/>
            <person name="Zhang L.Q."/>
            <person name="Li J.Y."/>
            <person name="Jin Y."/>
            <person name="Xia Z.Y."/>
        </authorList>
    </citation>
    <scope>NUCLEOTIDE SEQUENCE [LARGE SCALE GENOMIC DNA]</scope>
    <source>
        <strain evidence="7 8">22TCJT01-1</strain>
    </source>
</reference>
<dbReference type="PANTHER" id="PTHR30250">
    <property type="entry name" value="PST FAMILY PREDICTED COLANIC ACID TRANSPORTER"/>
    <property type="match status" value="1"/>
</dbReference>